<dbReference type="EMBL" id="BOMV01000092">
    <property type="protein sequence ID" value="GIF00907.1"/>
    <property type="molecule type" value="Genomic_DNA"/>
</dbReference>
<reference evidence="2" key="1">
    <citation type="submission" date="2021-01" db="EMBL/GenBank/DDBJ databases">
        <title>Whole genome shotgun sequence of Actinoplanes rishiriensis NBRC 108556.</title>
        <authorList>
            <person name="Komaki H."/>
            <person name="Tamura T."/>
        </authorList>
    </citation>
    <scope>NUCLEOTIDE SEQUENCE</scope>
    <source>
        <strain evidence="2">NBRC 108556</strain>
    </source>
</reference>
<keyword evidence="3" id="KW-1185">Reference proteome</keyword>
<organism evidence="2 3">
    <name type="scientific">Paractinoplanes rishiriensis</name>
    <dbReference type="NCBI Taxonomy" id="1050105"/>
    <lineage>
        <taxon>Bacteria</taxon>
        <taxon>Bacillati</taxon>
        <taxon>Actinomycetota</taxon>
        <taxon>Actinomycetes</taxon>
        <taxon>Micromonosporales</taxon>
        <taxon>Micromonosporaceae</taxon>
        <taxon>Paractinoplanes</taxon>
    </lineage>
</organism>
<accession>A0A919K4S8</accession>
<protein>
    <submittedName>
        <fullName evidence="2">Uncharacterized protein</fullName>
    </submittedName>
</protein>
<evidence type="ECO:0000256" key="1">
    <source>
        <dbReference type="SAM" id="MobiDB-lite"/>
    </source>
</evidence>
<feature type="region of interest" description="Disordered" evidence="1">
    <location>
        <begin position="1"/>
        <end position="25"/>
    </location>
</feature>
<name>A0A919K4S8_9ACTN</name>
<dbReference type="AlphaFoldDB" id="A0A919K4S8"/>
<proteinExistence type="predicted"/>
<evidence type="ECO:0000313" key="2">
    <source>
        <dbReference type="EMBL" id="GIF00907.1"/>
    </source>
</evidence>
<evidence type="ECO:0000313" key="3">
    <source>
        <dbReference type="Proteomes" id="UP000636960"/>
    </source>
</evidence>
<dbReference type="Proteomes" id="UP000636960">
    <property type="component" value="Unassembled WGS sequence"/>
</dbReference>
<sequence length="54" mass="5749">MALTAPANQCWPWTRATGTKPTGGMVVTKMNTPATPARRATFSENVPTLLMNSA</sequence>
<comment type="caution">
    <text evidence="2">The sequence shown here is derived from an EMBL/GenBank/DDBJ whole genome shotgun (WGS) entry which is preliminary data.</text>
</comment>
<gene>
    <name evidence="2" type="ORF">Ari01nite_83710</name>
</gene>